<protein>
    <submittedName>
        <fullName evidence="2">Uncharacterized protein</fullName>
    </submittedName>
</protein>
<dbReference type="EMBL" id="JBHTHX010002951">
    <property type="protein sequence ID" value="MFD0891149.1"/>
    <property type="molecule type" value="Genomic_DNA"/>
</dbReference>
<feature type="non-terminal residue" evidence="2">
    <location>
        <position position="122"/>
    </location>
</feature>
<feature type="region of interest" description="Disordered" evidence="1">
    <location>
        <begin position="61"/>
        <end position="122"/>
    </location>
</feature>
<sequence length="122" mass="13212">MTALAERWARARTGDDHAGAETLRGEIEAEGWLVRALGEGFDLVPRPYFEVWPTVSSIPVPKKPINPENAEKPGEVGRVTGTVPLEEDTPEAERVEEAAAPGARPERLGDLEAERVAETEAA</sequence>
<feature type="compositionally biased region" description="Basic and acidic residues" evidence="1">
    <location>
        <begin position="104"/>
        <end position="122"/>
    </location>
</feature>
<gene>
    <name evidence="2" type="ORF">ACFQ08_41925</name>
</gene>
<evidence type="ECO:0000313" key="2">
    <source>
        <dbReference type="EMBL" id="MFD0891149.1"/>
    </source>
</evidence>
<accession>A0ABW3E6S0</accession>
<reference evidence="3" key="1">
    <citation type="journal article" date="2019" name="Int. J. Syst. Evol. Microbiol.">
        <title>The Global Catalogue of Microorganisms (GCM) 10K type strain sequencing project: providing services to taxonomists for standard genome sequencing and annotation.</title>
        <authorList>
            <consortium name="The Broad Institute Genomics Platform"/>
            <consortium name="The Broad Institute Genome Sequencing Center for Infectious Disease"/>
            <person name="Wu L."/>
            <person name="Ma J."/>
        </authorList>
    </citation>
    <scope>NUCLEOTIDE SEQUENCE [LARGE SCALE GENOMIC DNA]</scope>
    <source>
        <strain evidence="3">CCUG 62974</strain>
    </source>
</reference>
<name>A0ABW3E6S0_9ACTN</name>
<dbReference type="Proteomes" id="UP001597024">
    <property type="component" value="Unassembled WGS sequence"/>
</dbReference>
<keyword evidence="3" id="KW-1185">Reference proteome</keyword>
<proteinExistence type="predicted"/>
<evidence type="ECO:0000313" key="3">
    <source>
        <dbReference type="Proteomes" id="UP001597024"/>
    </source>
</evidence>
<evidence type="ECO:0000256" key="1">
    <source>
        <dbReference type="SAM" id="MobiDB-lite"/>
    </source>
</evidence>
<comment type="caution">
    <text evidence="2">The sequence shown here is derived from an EMBL/GenBank/DDBJ whole genome shotgun (WGS) entry which is preliminary data.</text>
</comment>
<organism evidence="2 3">
    <name type="scientific">Streptosporangium algeriense</name>
    <dbReference type="NCBI Taxonomy" id="1682748"/>
    <lineage>
        <taxon>Bacteria</taxon>
        <taxon>Bacillati</taxon>
        <taxon>Actinomycetota</taxon>
        <taxon>Actinomycetes</taxon>
        <taxon>Streptosporangiales</taxon>
        <taxon>Streptosporangiaceae</taxon>
        <taxon>Streptosporangium</taxon>
    </lineage>
</organism>